<dbReference type="GO" id="GO:0005525">
    <property type="term" value="F:GTP binding"/>
    <property type="evidence" value="ECO:0007669"/>
    <property type="project" value="UniProtKB-UniRule"/>
</dbReference>
<comment type="cofactor">
    <cofactor evidence="3">
        <name>Zn(2+)</name>
        <dbReference type="ChEBI" id="CHEBI:29105"/>
    </cofactor>
    <text evidence="3">Binds 1 zinc ion per subunit.</text>
</comment>
<evidence type="ECO:0000259" key="5">
    <source>
        <dbReference type="PROSITE" id="PS50936"/>
    </source>
</evidence>
<dbReference type="InterPro" id="IPR010914">
    <property type="entry name" value="RsgA_GTPase_dom"/>
</dbReference>
<comment type="function">
    <text evidence="3">One of several proteins that assist in the late maturation steps of the functional core of the 30S ribosomal subunit. Helps release RbfA from mature subunits. May play a role in the assembly of ribosomal proteins into the subunit. Circularly permuted GTPase that catalyzes slow GTP hydrolysis, GTPase activity is stimulated by the 30S ribosomal subunit.</text>
</comment>
<feature type="binding site" evidence="3">
    <location>
        <position position="341"/>
    </location>
    <ligand>
        <name>Zn(2+)</name>
        <dbReference type="ChEBI" id="CHEBI:29105"/>
    </ligand>
</feature>
<evidence type="ECO:0000256" key="4">
    <source>
        <dbReference type="SAM" id="MobiDB-lite"/>
    </source>
</evidence>
<keyword evidence="3" id="KW-0694">RNA-binding</keyword>
<dbReference type="EC" id="3.6.1.-" evidence="3"/>
<dbReference type="GO" id="GO:0003924">
    <property type="term" value="F:GTPase activity"/>
    <property type="evidence" value="ECO:0007669"/>
    <property type="project" value="UniProtKB-UniRule"/>
</dbReference>
<keyword evidence="3" id="KW-0862">Zinc</keyword>
<keyword evidence="1 3" id="KW-0547">Nucleotide-binding</keyword>
<feature type="domain" description="CP-type G" evidence="6">
    <location>
        <begin position="159"/>
        <end position="317"/>
    </location>
</feature>
<feature type="domain" description="EngC GTPase" evidence="5">
    <location>
        <begin position="168"/>
        <end position="315"/>
    </location>
</feature>
<dbReference type="EMBL" id="CP018477">
    <property type="protein sequence ID" value="ASV76163.1"/>
    <property type="molecule type" value="Genomic_DNA"/>
</dbReference>
<gene>
    <name evidence="3" type="primary">rsgA</name>
    <name evidence="7" type="ORF">THTE_3562</name>
</gene>
<evidence type="ECO:0000256" key="1">
    <source>
        <dbReference type="ARBA" id="ARBA00022741"/>
    </source>
</evidence>
<dbReference type="NCBIfam" id="TIGR00157">
    <property type="entry name" value="ribosome small subunit-dependent GTPase A"/>
    <property type="match status" value="1"/>
</dbReference>
<evidence type="ECO:0000313" key="8">
    <source>
        <dbReference type="Proteomes" id="UP000215086"/>
    </source>
</evidence>
<feature type="binding site" evidence="3">
    <location>
        <begin position="259"/>
        <end position="267"/>
    </location>
    <ligand>
        <name>GTP</name>
        <dbReference type="ChEBI" id="CHEBI:37565"/>
    </ligand>
</feature>
<feature type="binding site" evidence="3">
    <location>
        <begin position="208"/>
        <end position="211"/>
    </location>
    <ligand>
        <name>GTP</name>
        <dbReference type="ChEBI" id="CHEBI:37565"/>
    </ligand>
</feature>
<feature type="binding site" evidence="3">
    <location>
        <position position="354"/>
    </location>
    <ligand>
        <name>Zn(2+)</name>
        <dbReference type="ChEBI" id="CHEBI:29105"/>
    </ligand>
</feature>
<dbReference type="PROSITE" id="PS51721">
    <property type="entry name" value="G_CP"/>
    <property type="match status" value="1"/>
</dbReference>
<dbReference type="Gene3D" id="1.10.40.50">
    <property type="entry name" value="Probable gtpase engc, domain 3"/>
    <property type="match status" value="1"/>
</dbReference>
<comment type="similarity">
    <text evidence="3">Belongs to the TRAFAC class YlqF/YawG GTPase family. RsgA subfamily.</text>
</comment>
<evidence type="ECO:0000259" key="6">
    <source>
        <dbReference type="PROSITE" id="PS51721"/>
    </source>
</evidence>
<keyword evidence="3" id="KW-0690">Ribosome biogenesis</keyword>
<dbReference type="InterPro" id="IPR030378">
    <property type="entry name" value="G_CP_dom"/>
</dbReference>
<dbReference type="PANTHER" id="PTHR32120:SF11">
    <property type="entry name" value="SMALL RIBOSOMAL SUBUNIT BIOGENESIS GTPASE RSGA 1, MITOCHONDRIAL-RELATED"/>
    <property type="match status" value="1"/>
</dbReference>
<feature type="binding site" evidence="3">
    <location>
        <position position="346"/>
    </location>
    <ligand>
        <name>Zn(2+)</name>
        <dbReference type="ChEBI" id="CHEBI:29105"/>
    </ligand>
</feature>
<protein>
    <recommendedName>
        <fullName evidence="3">Small ribosomal subunit biogenesis GTPase RsgA</fullName>
        <ecNumber evidence="3">3.6.1.-</ecNumber>
    </recommendedName>
</protein>
<dbReference type="HAMAP" id="MF_01820">
    <property type="entry name" value="GTPase_RsgA"/>
    <property type="match status" value="1"/>
</dbReference>
<dbReference type="Proteomes" id="UP000215086">
    <property type="component" value="Chromosome"/>
</dbReference>
<comment type="subcellular location">
    <subcellularLocation>
        <location evidence="3">Cytoplasm</location>
    </subcellularLocation>
</comment>
<dbReference type="GO" id="GO:0046872">
    <property type="term" value="F:metal ion binding"/>
    <property type="evidence" value="ECO:0007669"/>
    <property type="project" value="UniProtKB-KW"/>
</dbReference>
<dbReference type="PROSITE" id="PS50936">
    <property type="entry name" value="ENGC_GTPASE"/>
    <property type="match status" value="1"/>
</dbReference>
<evidence type="ECO:0000313" key="7">
    <source>
        <dbReference type="EMBL" id="ASV76163.1"/>
    </source>
</evidence>
<keyword evidence="8" id="KW-1185">Reference proteome</keyword>
<dbReference type="Gene3D" id="2.40.50.140">
    <property type="entry name" value="Nucleic acid-binding proteins"/>
    <property type="match status" value="1"/>
</dbReference>
<dbReference type="RefSeq" id="WP_095416013.1">
    <property type="nucleotide sequence ID" value="NZ_CP018477.1"/>
</dbReference>
<dbReference type="InterPro" id="IPR004881">
    <property type="entry name" value="Ribosome_biogen_GTPase_RsgA"/>
</dbReference>
<name>A0A286RJN1_9BACT</name>
<dbReference type="GO" id="GO:0019843">
    <property type="term" value="F:rRNA binding"/>
    <property type="evidence" value="ECO:0007669"/>
    <property type="project" value="UniProtKB-KW"/>
</dbReference>
<dbReference type="SUPFAM" id="SSF52540">
    <property type="entry name" value="P-loop containing nucleoside triphosphate hydrolases"/>
    <property type="match status" value="1"/>
</dbReference>
<dbReference type="GO" id="GO:0042274">
    <property type="term" value="P:ribosomal small subunit biogenesis"/>
    <property type="evidence" value="ECO:0007669"/>
    <property type="project" value="UniProtKB-UniRule"/>
</dbReference>
<reference evidence="7 8" key="1">
    <citation type="journal article" name="Front. Microbiol.">
        <title>Sugar Metabolism of the First Thermophilic Planctomycete Thermogutta terrifontis: Comparative Genomic and Transcriptomic Approaches.</title>
        <authorList>
            <person name="Elcheninov A.G."/>
            <person name="Menzel P."/>
            <person name="Gudbergsdottir S.R."/>
            <person name="Slesarev A.I."/>
            <person name="Kadnikov V.V."/>
            <person name="Krogh A."/>
            <person name="Bonch-Osmolovskaya E.A."/>
            <person name="Peng X."/>
            <person name="Kublanov I.V."/>
        </authorList>
    </citation>
    <scope>NUCLEOTIDE SEQUENCE [LARGE SCALE GENOMIC DNA]</scope>
    <source>
        <strain evidence="7 8">R1</strain>
    </source>
</reference>
<dbReference type="SUPFAM" id="SSF50249">
    <property type="entry name" value="Nucleic acid-binding proteins"/>
    <property type="match status" value="1"/>
</dbReference>
<feature type="compositionally biased region" description="Basic and acidic residues" evidence="4">
    <location>
        <begin position="10"/>
        <end position="28"/>
    </location>
</feature>
<evidence type="ECO:0000256" key="3">
    <source>
        <dbReference type="HAMAP-Rule" id="MF_01820"/>
    </source>
</evidence>
<feature type="region of interest" description="Disordered" evidence="4">
    <location>
        <begin position="1"/>
        <end position="28"/>
    </location>
</feature>
<proteinExistence type="inferred from homology"/>
<feature type="binding site" evidence="3">
    <location>
        <position position="348"/>
    </location>
    <ligand>
        <name>Zn(2+)</name>
        <dbReference type="ChEBI" id="CHEBI:29105"/>
    </ligand>
</feature>
<evidence type="ECO:0000256" key="2">
    <source>
        <dbReference type="ARBA" id="ARBA00023134"/>
    </source>
</evidence>
<dbReference type="InterPro" id="IPR027417">
    <property type="entry name" value="P-loop_NTPase"/>
</dbReference>
<dbReference type="KEGG" id="ttf:THTE_3562"/>
<dbReference type="OrthoDB" id="9809485at2"/>
<dbReference type="AlphaFoldDB" id="A0A286RJN1"/>
<organism evidence="7 8">
    <name type="scientific">Thermogutta terrifontis</name>
    <dbReference type="NCBI Taxonomy" id="1331910"/>
    <lineage>
        <taxon>Bacteria</taxon>
        <taxon>Pseudomonadati</taxon>
        <taxon>Planctomycetota</taxon>
        <taxon>Planctomycetia</taxon>
        <taxon>Pirellulales</taxon>
        <taxon>Thermoguttaceae</taxon>
        <taxon>Thermogutta</taxon>
    </lineage>
</organism>
<dbReference type="PANTHER" id="PTHR32120">
    <property type="entry name" value="SMALL RIBOSOMAL SUBUNIT BIOGENESIS GTPASE RSGA"/>
    <property type="match status" value="1"/>
</dbReference>
<accession>A0A286RJN1</accession>
<dbReference type="GO" id="GO:0005737">
    <property type="term" value="C:cytoplasm"/>
    <property type="evidence" value="ECO:0007669"/>
    <property type="project" value="UniProtKB-SubCell"/>
</dbReference>
<dbReference type="InterPro" id="IPR012340">
    <property type="entry name" value="NA-bd_OB-fold"/>
</dbReference>
<keyword evidence="2 3" id="KW-0342">GTP-binding</keyword>
<dbReference type="Pfam" id="PF03193">
    <property type="entry name" value="RsgA_GTPase"/>
    <property type="match status" value="1"/>
</dbReference>
<keyword evidence="3" id="KW-0378">Hydrolase</keyword>
<keyword evidence="3" id="KW-0479">Metal-binding</keyword>
<sequence>MGKEHRKKYRVEFRKNRAPRTRDKDLTDRVLNEEEVLDDDLVREERVGGKNELTRRGTVIGEDVSEEGESPLPVVLPARHPDSRLGRVIAVQGLMCLVEDDQGNSYRCVVRRLLKRLATDQRHVVVTGDKVYFYPLPENPSEGVIETVLPRRGSISRESKGKQHVIVSNVDQVLIVSSAAMPRIKPHLIDRMIVAAEKSGVEPVICINKVDLVDRADLMPLVGLYSQLGYRVLLVSALSGFGLSALIRTLKDRVSVLAGQSGVGKSSLLNALDPDLKIPTAPVSEDTEKGRHTTTTARLYRFRFGGYVADTPGIRQFQLWDVEPEEVVNYFRDLRPYVNRCKFPNCLHIQESDCGVKDAVADGWIDERRYESYCHLVLDEEVELEEE</sequence>
<keyword evidence="3" id="KW-0699">rRNA-binding</keyword>
<dbReference type="CDD" id="cd01854">
    <property type="entry name" value="YjeQ_EngC"/>
    <property type="match status" value="1"/>
</dbReference>
<keyword evidence="3" id="KW-0963">Cytoplasm</keyword>
<comment type="subunit">
    <text evidence="3">Monomer. Associates with 30S ribosomal subunit, binds 16S rRNA.</text>
</comment>
<dbReference type="Gene3D" id="3.40.50.300">
    <property type="entry name" value="P-loop containing nucleotide triphosphate hydrolases"/>
    <property type="match status" value="1"/>
</dbReference>